<dbReference type="InterPro" id="IPR001482">
    <property type="entry name" value="T2SS/T4SS_dom"/>
</dbReference>
<keyword evidence="4" id="KW-1185">Reference proteome</keyword>
<proteinExistence type="inferred from homology"/>
<comment type="caution">
    <text evidence="3">The sequence shown here is derived from an EMBL/GenBank/DDBJ whole genome shotgun (WGS) entry which is preliminary data.</text>
</comment>
<evidence type="ECO:0000313" key="4">
    <source>
        <dbReference type="Proteomes" id="UP001589776"/>
    </source>
</evidence>
<organism evidence="3 4">
    <name type="scientific">Paenibacillus chartarius</name>
    <dbReference type="NCBI Taxonomy" id="747481"/>
    <lineage>
        <taxon>Bacteria</taxon>
        <taxon>Bacillati</taxon>
        <taxon>Bacillota</taxon>
        <taxon>Bacilli</taxon>
        <taxon>Bacillales</taxon>
        <taxon>Paenibacillaceae</taxon>
        <taxon>Paenibacillus</taxon>
    </lineage>
</organism>
<gene>
    <name evidence="3" type="ORF">ACFFK0_19970</name>
</gene>
<protein>
    <submittedName>
        <fullName evidence="3">CpaF family protein</fullName>
    </submittedName>
</protein>
<dbReference type="RefSeq" id="WP_377472096.1">
    <property type="nucleotide sequence ID" value="NZ_JBHLWN010000077.1"/>
</dbReference>
<dbReference type="Pfam" id="PF00437">
    <property type="entry name" value="T2SSE"/>
    <property type="match status" value="1"/>
</dbReference>
<evidence type="ECO:0000256" key="1">
    <source>
        <dbReference type="ARBA" id="ARBA00006611"/>
    </source>
</evidence>
<dbReference type="SUPFAM" id="SSF52540">
    <property type="entry name" value="P-loop containing nucleoside triphosphate hydrolases"/>
    <property type="match status" value="1"/>
</dbReference>
<dbReference type="InterPro" id="IPR050921">
    <property type="entry name" value="T4SS_GSP_E_ATPase"/>
</dbReference>
<dbReference type="PANTHER" id="PTHR30486">
    <property type="entry name" value="TWITCHING MOTILITY PROTEIN PILT"/>
    <property type="match status" value="1"/>
</dbReference>
<sequence>MERSVLSELRQRIHERLDYTGTLSDDQLRDLIEASVMQEARDGGWTMRQRKEAVYTLFHSFRGLDALQPLLDDPSVTEIMVNDHETIFIEREGLTRRADARFESREKLEDVIQAIVAQINRVVNDASPLVDARLPDGSRVHVALPPVALKGPTLTIRKFPDKPFTMSDLIMKGSLGAEAADALKALVKAKYNIFVSGGTGSGKTTMLGALSGFIPAEERIVTIEDSAELQLPSIPNWVALETRNANAEGKGEITIRDLIRASLRMRPNRIIVGEVRGGEALEMLQAMNTGHEGSLSTGHANTSRDMLSRLETMVLSAAPLPTEVIRRQIASALDILVHVSRLRDGSRKITEIHEVIGLRHGEIELNPLFVFREHGDGGGRVEGHLTPTGQRLRSTEKLVAAGLNIPDALLGAEEGLHE</sequence>
<dbReference type="Gene3D" id="3.40.50.300">
    <property type="entry name" value="P-loop containing nucleotide triphosphate hydrolases"/>
    <property type="match status" value="1"/>
</dbReference>
<dbReference type="Proteomes" id="UP001589776">
    <property type="component" value="Unassembled WGS sequence"/>
</dbReference>
<evidence type="ECO:0000313" key="3">
    <source>
        <dbReference type="EMBL" id="MFC0214687.1"/>
    </source>
</evidence>
<comment type="similarity">
    <text evidence="1">Belongs to the GSP E family.</text>
</comment>
<reference evidence="3 4" key="1">
    <citation type="submission" date="2024-09" db="EMBL/GenBank/DDBJ databases">
        <authorList>
            <person name="Sun Q."/>
            <person name="Mori K."/>
        </authorList>
    </citation>
    <scope>NUCLEOTIDE SEQUENCE [LARGE SCALE GENOMIC DNA]</scope>
    <source>
        <strain evidence="3 4">CCM 7759</strain>
    </source>
</reference>
<dbReference type="EMBL" id="JBHLWN010000077">
    <property type="protein sequence ID" value="MFC0214687.1"/>
    <property type="molecule type" value="Genomic_DNA"/>
</dbReference>
<feature type="domain" description="Bacterial type II secretion system protein E" evidence="2">
    <location>
        <begin position="66"/>
        <end position="338"/>
    </location>
</feature>
<dbReference type="CDD" id="cd01130">
    <property type="entry name" value="VirB11-like_ATPase"/>
    <property type="match status" value="1"/>
</dbReference>
<evidence type="ECO:0000259" key="2">
    <source>
        <dbReference type="Pfam" id="PF00437"/>
    </source>
</evidence>
<dbReference type="PANTHER" id="PTHR30486:SF6">
    <property type="entry name" value="TYPE IV PILUS RETRACTATION ATPASE PILT"/>
    <property type="match status" value="1"/>
</dbReference>
<accession>A0ABV6DPW1</accession>
<dbReference type="InterPro" id="IPR027417">
    <property type="entry name" value="P-loop_NTPase"/>
</dbReference>
<dbReference type="Gene3D" id="3.30.450.380">
    <property type="match status" value="1"/>
</dbReference>
<name>A0ABV6DPW1_9BACL</name>